<evidence type="ECO:0000313" key="2">
    <source>
        <dbReference type="EMBL" id="VVC39579.1"/>
    </source>
</evidence>
<organism evidence="2 3">
    <name type="scientific">Cinara cedri</name>
    <dbReference type="NCBI Taxonomy" id="506608"/>
    <lineage>
        <taxon>Eukaryota</taxon>
        <taxon>Metazoa</taxon>
        <taxon>Ecdysozoa</taxon>
        <taxon>Arthropoda</taxon>
        <taxon>Hexapoda</taxon>
        <taxon>Insecta</taxon>
        <taxon>Pterygota</taxon>
        <taxon>Neoptera</taxon>
        <taxon>Paraneoptera</taxon>
        <taxon>Hemiptera</taxon>
        <taxon>Sternorrhyncha</taxon>
        <taxon>Aphidomorpha</taxon>
        <taxon>Aphidoidea</taxon>
        <taxon>Aphididae</taxon>
        <taxon>Lachninae</taxon>
        <taxon>Cinara</taxon>
    </lineage>
</organism>
<evidence type="ECO:0000313" key="3">
    <source>
        <dbReference type="Proteomes" id="UP000325440"/>
    </source>
</evidence>
<evidence type="ECO:0000256" key="1">
    <source>
        <dbReference type="SAM" id="Phobius"/>
    </source>
</evidence>
<keyword evidence="3" id="KW-1185">Reference proteome</keyword>
<keyword evidence="1" id="KW-0472">Membrane</keyword>
<feature type="transmembrane region" description="Helical" evidence="1">
    <location>
        <begin position="30"/>
        <end position="50"/>
    </location>
</feature>
<feature type="non-terminal residue" evidence="2">
    <location>
        <position position="1"/>
    </location>
</feature>
<dbReference type="Proteomes" id="UP000325440">
    <property type="component" value="Unassembled WGS sequence"/>
</dbReference>
<name>A0A5E4N7K3_9HEMI</name>
<reference evidence="2 3" key="1">
    <citation type="submission" date="2019-08" db="EMBL/GenBank/DDBJ databases">
        <authorList>
            <person name="Alioto T."/>
            <person name="Alioto T."/>
            <person name="Gomez Garrido J."/>
        </authorList>
    </citation>
    <scope>NUCLEOTIDE SEQUENCE [LARGE SCALE GENOMIC DNA]</scope>
</reference>
<sequence>RNDIFQRPIWIGTSRRSCRNICHTMRVFEYLTFSVLLFSMAMRISAFGQYDKMLNWLSGKAIEAAEVSLTTAIRMVNAETSAEVAQLTMEAGTATARLARVTIRVATKMPIRNDGLVTKLIVPASNIPISSFLIKSSVHFIIPTTHSHRHNK</sequence>
<protein>
    <submittedName>
        <fullName evidence="2">Uncharacterized protein</fullName>
    </submittedName>
</protein>
<gene>
    <name evidence="2" type="ORF">CINCED_3A005483</name>
</gene>
<dbReference type="AlphaFoldDB" id="A0A5E4N7K3"/>
<proteinExistence type="predicted"/>
<dbReference type="EMBL" id="CABPRJ010001896">
    <property type="protein sequence ID" value="VVC39579.1"/>
    <property type="molecule type" value="Genomic_DNA"/>
</dbReference>
<keyword evidence="1" id="KW-0812">Transmembrane</keyword>
<keyword evidence="1" id="KW-1133">Transmembrane helix</keyword>
<accession>A0A5E4N7K3</accession>